<accession>A0A0L8GZW2</accession>
<gene>
    <name evidence="2" type="ORF">OCBIM_22025104mg</name>
</gene>
<keyword evidence="1" id="KW-0472">Membrane</keyword>
<sequence length="91" mass="10359">MQGAGVGCIHAQTFWRLHLKLGHFYCLSIFLLAILLQPTKHRFTNVLPSLRFFMSRQQCLLLFSTTSLHNLSSSTSVTTFFLSYLPCLLPP</sequence>
<evidence type="ECO:0000256" key="1">
    <source>
        <dbReference type="SAM" id="Phobius"/>
    </source>
</evidence>
<protein>
    <submittedName>
        <fullName evidence="2">Uncharacterized protein</fullName>
    </submittedName>
</protein>
<organism evidence="2">
    <name type="scientific">Octopus bimaculoides</name>
    <name type="common">California two-spotted octopus</name>
    <dbReference type="NCBI Taxonomy" id="37653"/>
    <lineage>
        <taxon>Eukaryota</taxon>
        <taxon>Metazoa</taxon>
        <taxon>Spiralia</taxon>
        <taxon>Lophotrochozoa</taxon>
        <taxon>Mollusca</taxon>
        <taxon>Cephalopoda</taxon>
        <taxon>Coleoidea</taxon>
        <taxon>Octopodiformes</taxon>
        <taxon>Octopoda</taxon>
        <taxon>Incirrata</taxon>
        <taxon>Octopodidae</taxon>
        <taxon>Octopus</taxon>
    </lineage>
</organism>
<dbReference type="AlphaFoldDB" id="A0A0L8GZW2"/>
<feature type="transmembrane region" description="Helical" evidence="1">
    <location>
        <begin position="22"/>
        <end position="39"/>
    </location>
</feature>
<evidence type="ECO:0000313" key="2">
    <source>
        <dbReference type="EMBL" id="KOF82591.1"/>
    </source>
</evidence>
<name>A0A0L8GZW2_OCTBM</name>
<reference evidence="2" key="1">
    <citation type="submission" date="2015-07" db="EMBL/GenBank/DDBJ databases">
        <title>MeaNS - Measles Nucleotide Surveillance Program.</title>
        <authorList>
            <person name="Tran T."/>
            <person name="Druce J."/>
        </authorList>
    </citation>
    <scope>NUCLEOTIDE SEQUENCE</scope>
    <source>
        <strain evidence="2">UCB-OBI-ISO-001</strain>
        <tissue evidence="2">Gonad</tissue>
    </source>
</reference>
<keyword evidence="1" id="KW-1133">Transmembrane helix</keyword>
<keyword evidence="1" id="KW-0812">Transmembrane</keyword>
<proteinExistence type="predicted"/>
<dbReference type="EMBL" id="KQ419694">
    <property type="protein sequence ID" value="KOF82591.1"/>
    <property type="molecule type" value="Genomic_DNA"/>
</dbReference>